<dbReference type="Proteomes" id="UP000237000">
    <property type="component" value="Unassembled WGS sequence"/>
</dbReference>
<evidence type="ECO:0000313" key="2">
    <source>
        <dbReference type="Proteomes" id="UP000237000"/>
    </source>
</evidence>
<gene>
    <name evidence="1" type="ORF">TorRG33x02_043610</name>
</gene>
<dbReference type="EMBL" id="JXTC01000016">
    <property type="protein sequence ID" value="PON99943.1"/>
    <property type="molecule type" value="Genomic_DNA"/>
</dbReference>
<name>A0A2P5FQD6_TREOI</name>
<proteinExistence type="predicted"/>
<organism evidence="1 2">
    <name type="scientific">Trema orientale</name>
    <name type="common">Charcoal tree</name>
    <name type="synonym">Celtis orientalis</name>
    <dbReference type="NCBI Taxonomy" id="63057"/>
    <lineage>
        <taxon>Eukaryota</taxon>
        <taxon>Viridiplantae</taxon>
        <taxon>Streptophyta</taxon>
        <taxon>Embryophyta</taxon>
        <taxon>Tracheophyta</taxon>
        <taxon>Spermatophyta</taxon>
        <taxon>Magnoliopsida</taxon>
        <taxon>eudicotyledons</taxon>
        <taxon>Gunneridae</taxon>
        <taxon>Pentapetalae</taxon>
        <taxon>rosids</taxon>
        <taxon>fabids</taxon>
        <taxon>Rosales</taxon>
        <taxon>Cannabaceae</taxon>
        <taxon>Trema</taxon>
    </lineage>
</organism>
<dbReference type="OrthoDB" id="10305590at2759"/>
<reference evidence="2" key="1">
    <citation type="submission" date="2016-06" db="EMBL/GenBank/DDBJ databases">
        <title>Parallel loss of symbiosis genes in relatives of nitrogen-fixing non-legume Parasponia.</title>
        <authorList>
            <person name="Van Velzen R."/>
            <person name="Holmer R."/>
            <person name="Bu F."/>
            <person name="Rutten L."/>
            <person name="Van Zeijl A."/>
            <person name="Liu W."/>
            <person name="Santuari L."/>
            <person name="Cao Q."/>
            <person name="Sharma T."/>
            <person name="Shen D."/>
            <person name="Roswanjaya Y."/>
            <person name="Wardhani T."/>
            <person name="Kalhor M.S."/>
            <person name="Jansen J."/>
            <person name="Van den Hoogen J."/>
            <person name="Gungor B."/>
            <person name="Hartog M."/>
            <person name="Hontelez J."/>
            <person name="Verver J."/>
            <person name="Yang W.-C."/>
            <person name="Schijlen E."/>
            <person name="Repin R."/>
            <person name="Schilthuizen M."/>
            <person name="Schranz E."/>
            <person name="Heidstra R."/>
            <person name="Miyata K."/>
            <person name="Fedorova E."/>
            <person name="Kohlen W."/>
            <person name="Bisseling T."/>
            <person name="Smit S."/>
            <person name="Geurts R."/>
        </authorList>
    </citation>
    <scope>NUCLEOTIDE SEQUENCE [LARGE SCALE GENOMIC DNA]</scope>
    <source>
        <strain evidence="2">cv. RG33-2</strain>
    </source>
</reference>
<dbReference type="AlphaFoldDB" id="A0A2P5FQD6"/>
<keyword evidence="2" id="KW-1185">Reference proteome</keyword>
<comment type="caution">
    <text evidence="1">The sequence shown here is derived from an EMBL/GenBank/DDBJ whole genome shotgun (WGS) entry which is preliminary data.</text>
</comment>
<protein>
    <submittedName>
        <fullName evidence="1">Uncharacterized protein</fullName>
    </submittedName>
</protein>
<sequence>MLSEEPNSSRACHVDRGKSQLDYHIYKVLYFTHVPLNGHRNHGFNHKTFYANQRCGNTPFQVAPVSFSFSSANLVMKKLVETQGAKKEKSEALKRKNNYSKMIFSQAI</sequence>
<accession>A0A2P5FQD6</accession>
<dbReference type="InParanoid" id="A0A2P5FQD6"/>
<evidence type="ECO:0000313" key="1">
    <source>
        <dbReference type="EMBL" id="PON99943.1"/>
    </source>
</evidence>